<dbReference type="Proteomes" id="UP000708208">
    <property type="component" value="Unassembled WGS sequence"/>
</dbReference>
<reference evidence="1" key="1">
    <citation type="submission" date="2021-06" db="EMBL/GenBank/DDBJ databases">
        <authorList>
            <person name="Hodson N. C."/>
            <person name="Mongue J. A."/>
            <person name="Jaron S. K."/>
        </authorList>
    </citation>
    <scope>NUCLEOTIDE SEQUENCE</scope>
</reference>
<dbReference type="EMBL" id="CAJVCH010273077">
    <property type="protein sequence ID" value="CAG7734620.1"/>
    <property type="molecule type" value="Genomic_DNA"/>
</dbReference>
<evidence type="ECO:0000313" key="2">
    <source>
        <dbReference type="Proteomes" id="UP000708208"/>
    </source>
</evidence>
<proteinExistence type="predicted"/>
<comment type="caution">
    <text evidence="1">The sequence shown here is derived from an EMBL/GenBank/DDBJ whole genome shotgun (WGS) entry which is preliminary data.</text>
</comment>
<accession>A0A8J2KYB3</accession>
<gene>
    <name evidence="1" type="ORF">AFUS01_LOCUS23000</name>
</gene>
<evidence type="ECO:0000313" key="1">
    <source>
        <dbReference type="EMBL" id="CAG7734620.1"/>
    </source>
</evidence>
<organism evidence="1 2">
    <name type="scientific">Allacma fusca</name>
    <dbReference type="NCBI Taxonomy" id="39272"/>
    <lineage>
        <taxon>Eukaryota</taxon>
        <taxon>Metazoa</taxon>
        <taxon>Ecdysozoa</taxon>
        <taxon>Arthropoda</taxon>
        <taxon>Hexapoda</taxon>
        <taxon>Collembola</taxon>
        <taxon>Symphypleona</taxon>
        <taxon>Sminthuridae</taxon>
        <taxon>Allacma</taxon>
    </lineage>
</organism>
<sequence length="94" mass="10343">MDSGAGAGKYFLGLLVFNSVSNARHGEQHPGYKELNEDLASAQPLNFKSTFPPRYRHTETKISEEIGANFSIEVVPLHFHILGSLTLAERGLES</sequence>
<keyword evidence="2" id="KW-1185">Reference proteome</keyword>
<dbReference type="AlphaFoldDB" id="A0A8J2KYB3"/>
<protein>
    <submittedName>
        <fullName evidence="1">Uncharacterized protein</fullName>
    </submittedName>
</protein>
<name>A0A8J2KYB3_9HEXA</name>